<reference evidence="1" key="1">
    <citation type="submission" date="2021-03" db="EMBL/GenBank/DDBJ databases">
        <title>Draft genome sequence of rust myrtle Austropuccinia psidii MF-1, a brazilian biotype.</title>
        <authorList>
            <person name="Quecine M.C."/>
            <person name="Pachon D.M.R."/>
            <person name="Bonatelli M.L."/>
            <person name="Correr F.H."/>
            <person name="Franceschini L.M."/>
            <person name="Leite T.F."/>
            <person name="Margarido G.R.A."/>
            <person name="Almeida C.A."/>
            <person name="Ferrarezi J.A."/>
            <person name="Labate C.A."/>
        </authorList>
    </citation>
    <scope>NUCLEOTIDE SEQUENCE</scope>
    <source>
        <strain evidence="1">MF-1</strain>
    </source>
</reference>
<accession>A0A9Q3H5B9</accession>
<evidence type="ECO:0000313" key="2">
    <source>
        <dbReference type="Proteomes" id="UP000765509"/>
    </source>
</evidence>
<protein>
    <submittedName>
        <fullName evidence="1">Uncharacterized protein</fullName>
    </submittedName>
</protein>
<keyword evidence="2" id="KW-1185">Reference proteome</keyword>
<comment type="caution">
    <text evidence="1">The sequence shown here is derived from an EMBL/GenBank/DDBJ whole genome shotgun (WGS) entry which is preliminary data.</text>
</comment>
<name>A0A9Q3H5B9_9BASI</name>
<dbReference type="EMBL" id="AVOT02011222">
    <property type="protein sequence ID" value="MBW0491697.1"/>
    <property type="molecule type" value="Genomic_DNA"/>
</dbReference>
<proteinExistence type="predicted"/>
<gene>
    <name evidence="1" type="ORF">O181_031412</name>
</gene>
<sequence length="75" mass="8405">MPGDYAYAYTPPSTHLRHIPSLRFHTPASSSLKLTMLMLPHFPLTLSIYHPCTQTIIGFQTEGCSFAKFTILPLP</sequence>
<organism evidence="1 2">
    <name type="scientific">Austropuccinia psidii MF-1</name>
    <dbReference type="NCBI Taxonomy" id="1389203"/>
    <lineage>
        <taxon>Eukaryota</taxon>
        <taxon>Fungi</taxon>
        <taxon>Dikarya</taxon>
        <taxon>Basidiomycota</taxon>
        <taxon>Pucciniomycotina</taxon>
        <taxon>Pucciniomycetes</taxon>
        <taxon>Pucciniales</taxon>
        <taxon>Sphaerophragmiaceae</taxon>
        <taxon>Austropuccinia</taxon>
    </lineage>
</organism>
<evidence type="ECO:0000313" key="1">
    <source>
        <dbReference type="EMBL" id="MBW0491697.1"/>
    </source>
</evidence>
<dbReference type="AlphaFoldDB" id="A0A9Q3H5B9"/>
<dbReference type="Proteomes" id="UP000765509">
    <property type="component" value="Unassembled WGS sequence"/>
</dbReference>